<reference evidence="3" key="1">
    <citation type="submission" date="2018-02" db="EMBL/GenBank/DDBJ databases">
        <authorList>
            <person name="Hausmann B."/>
        </authorList>
    </citation>
    <scope>NUCLEOTIDE SEQUENCE [LARGE SCALE GENOMIC DNA]</scope>
    <source>
        <strain evidence="3">Peat soil MAG SbF1</strain>
    </source>
</reference>
<dbReference type="PANTHER" id="PTHR39639">
    <property type="entry name" value="CHROMOSOME 16, WHOLE GENOME SHOTGUN SEQUENCE"/>
    <property type="match status" value="1"/>
</dbReference>
<protein>
    <recommendedName>
        <fullName evidence="1">GmrSD restriction endonucleases N-terminal domain-containing protein</fullName>
    </recommendedName>
</protein>
<feature type="domain" description="GmrSD restriction endonucleases N-terminal" evidence="1">
    <location>
        <begin position="14"/>
        <end position="114"/>
    </location>
</feature>
<dbReference type="InterPro" id="IPR004919">
    <property type="entry name" value="GmrSD_N"/>
</dbReference>
<dbReference type="Proteomes" id="UP000238916">
    <property type="component" value="Unassembled WGS sequence"/>
</dbReference>
<evidence type="ECO:0000313" key="3">
    <source>
        <dbReference type="Proteomes" id="UP000238916"/>
    </source>
</evidence>
<name>A0A2U3L557_9FIRM</name>
<dbReference type="Pfam" id="PF03235">
    <property type="entry name" value="GmrSD_N"/>
    <property type="match status" value="1"/>
</dbReference>
<dbReference type="EMBL" id="OMOF01000309">
    <property type="protein sequence ID" value="SPF47045.1"/>
    <property type="molecule type" value="Genomic_DNA"/>
</dbReference>
<gene>
    <name evidence="2" type="ORF">SBF1_3770006</name>
</gene>
<dbReference type="AlphaFoldDB" id="A0A2U3L557"/>
<proteinExistence type="predicted"/>
<dbReference type="PANTHER" id="PTHR39639:SF1">
    <property type="entry name" value="DUF262 DOMAIN-CONTAINING PROTEIN"/>
    <property type="match status" value="1"/>
</dbReference>
<organism evidence="2 3">
    <name type="scientific">Candidatus Desulfosporosinus infrequens</name>
    <dbReference type="NCBI Taxonomy" id="2043169"/>
    <lineage>
        <taxon>Bacteria</taxon>
        <taxon>Bacillati</taxon>
        <taxon>Bacillota</taxon>
        <taxon>Clostridia</taxon>
        <taxon>Eubacteriales</taxon>
        <taxon>Desulfitobacteriaceae</taxon>
        <taxon>Desulfosporosinus</taxon>
    </lineage>
</organism>
<evidence type="ECO:0000259" key="1">
    <source>
        <dbReference type="Pfam" id="PF03235"/>
    </source>
</evidence>
<evidence type="ECO:0000313" key="2">
    <source>
        <dbReference type="EMBL" id="SPF47045.1"/>
    </source>
</evidence>
<accession>A0A2U3L557</accession>
<sequence>MKSSSQVKTVQWLLDKSKRNYLDLSVAIQRNEVWNAEHKSNLIASILRGFPIESLLFEEIPNSKNYKVLDGKQRTLTLIQFINNEFKLHKNIKVKDIDGLELVGLTFDKLESELQQTILNYNLTFTIVRDLDGAEERELLFFLRNQAIPLSNLELTRVRMGSSVLDNLKPLLTHPFLTETIKLSRIAKNNYVDQQLLIQFLISEMQTESGFSGKEIMKFAEETLRVTSITEEIEEKVRNVMTYLHDAIGEDSDKEIAKLIKKRIHIPMIYRAACDAFDQNVKPEAFRAWMLQFFKDISNDPENDYSKATRAGSAQKRNVDVRTAFIKEHLENYLTK</sequence>